<dbReference type="RefSeq" id="WP_413274187.1">
    <property type="nucleotide sequence ID" value="NZ_JBHFNQ010000218.1"/>
</dbReference>
<name>A0ABV4XEH9_9CYAN</name>
<dbReference type="EMBL" id="JBHFNQ010000218">
    <property type="protein sequence ID" value="MFB2881206.1"/>
    <property type="molecule type" value="Genomic_DNA"/>
</dbReference>
<proteinExistence type="predicted"/>
<accession>A0ABV4XEH9</accession>
<dbReference type="Pfam" id="PF11832">
    <property type="entry name" value="DUF3352"/>
    <property type="match status" value="1"/>
</dbReference>
<keyword evidence="2" id="KW-1185">Reference proteome</keyword>
<comment type="caution">
    <text evidence="1">The sequence shown here is derived from an EMBL/GenBank/DDBJ whole genome shotgun (WGS) entry which is preliminary data.</text>
</comment>
<organism evidence="1 2">
    <name type="scientific">Floridaenema aerugineum BLCC-F46</name>
    <dbReference type="NCBI Taxonomy" id="3153654"/>
    <lineage>
        <taxon>Bacteria</taxon>
        <taxon>Bacillati</taxon>
        <taxon>Cyanobacteriota</taxon>
        <taxon>Cyanophyceae</taxon>
        <taxon>Oscillatoriophycideae</taxon>
        <taxon>Aerosakkonematales</taxon>
        <taxon>Aerosakkonemataceae</taxon>
        <taxon>Floridanema</taxon>
        <taxon>Floridanema aerugineum</taxon>
    </lineage>
</organism>
<protein>
    <submittedName>
        <fullName evidence="1">DUF3352 domain-containing protein</fullName>
    </submittedName>
</protein>
<gene>
    <name evidence="1" type="ORF">ACE1CC_30515</name>
</gene>
<dbReference type="Proteomes" id="UP001576774">
    <property type="component" value="Unassembled WGS sequence"/>
</dbReference>
<evidence type="ECO:0000313" key="1">
    <source>
        <dbReference type="EMBL" id="MFB2881206.1"/>
    </source>
</evidence>
<evidence type="ECO:0000313" key="2">
    <source>
        <dbReference type="Proteomes" id="UP001576774"/>
    </source>
</evidence>
<sequence length="159" mass="17003">MANSSAENILAKINELAKTNSINVTQRNIQGKTITEWSSPGQEAWLGYGWLDGESLFIATGSSVVDAMASNSQSLENSPSFKAITNTLPKPNGGYFYLDMDKTMALMNRNLPSTQASTIPPEVSAFLNSIRGIGITATQPDSSTSQMEVLLALKPKSGN</sequence>
<reference evidence="1 2" key="1">
    <citation type="submission" date="2024-09" db="EMBL/GenBank/DDBJ databases">
        <title>Floridaenema gen nov. (Aerosakkonemataceae, Aerosakkonematales ord. nov., Cyanobacteria) from benthic tropical and subtropical fresh waters, with the description of four new species.</title>
        <authorList>
            <person name="Moretto J.A."/>
            <person name="Berthold D.E."/>
            <person name="Lefler F.W."/>
            <person name="Huang I.-S."/>
            <person name="Laughinghouse H. IV."/>
        </authorList>
    </citation>
    <scope>NUCLEOTIDE SEQUENCE [LARGE SCALE GENOMIC DNA]</scope>
    <source>
        <strain evidence="1 2">BLCC-F46</strain>
    </source>
</reference>
<dbReference type="InterPro" id="IPR021787">
    <property type="entry name" value="DUF3352"/>
</dbReference>